<comment type="subcellular location">
    <subcellularLocation>
        <location evidence="1">Membrane</location>
        <topology evidence="1">Multi-pass membrane protein</topology>
    </subcellularLocation>
</comment>
<keyword evidence="3 6" id="KW-0812">Transmembrane</keyword>
<dbReference type="InterPro" id="IPR011701">
    <property type="entry name" value="MFS"/>
</dbReference>
<protein>
    <submittedName>
        <fullName evidence="8">MFS family permease</fullName>
    </submittedName>
</protein>
<evidence type="ECO:0000256" key="4">
    <source>
        <dbReference type="ARBA" id="ARBA00022989"/>
    </source>
</evidence>
<feature type="transmembrane region" description="Helical" evidence="6">
    <location>
        <begin position="173"/>
        <end position="192"/>
    </location>
</feature>
<evidence type="ECO:0000313" key="8">
    <source>
        <dbReference type="EMBL" id="MEH2554156.1"/>
    </source>
</evidence>
<dbReference type="Gene3D" id="1.20.1250.20">
    <property type="entry name" value="MFS general substrate transporter like domains"/>
    <property type="match status" value="1"/>
</dbReference>
<dbReference type="InterPro" id="IPR036259">
    <property type="entry name" value="MFS_trans_sf"/>
</dbReference>
<evidence type="ECO:0000256" key="2">
    <source>
        <dbReference type="ARBA" id="ARBA00022448"/>
    </source>
</evidence>
<dbReference type="PANTHER" id="PTHR42718:SF9">
    <property type="entry name" value="MAJOR FACILITATOR SUPERFAMILY MULTIDRUG TRANSPORTER MFSC"/>
    <property type="match status" value="1"/>
</dbReference>
<comment type="caution">
    <text evidence="8">The sequence shown here is derived from an EMBL/GenBank/DDBJ whole genome shotgun (WGS) entry which is preliminary data.</text>
</comment>
<dbReference type="Pfam" id="PF07690">
    <property type="entry name" value="MFS_1"/>
    <property type="match status" value="1"/>
</dbReference>
<reference evidence="8 9" key="1">
    <citation type="submission" date="2024-02" db="EMBL/GenBank/DDBJ databases">
        <title>Adaptive strategies in a cosmopolitan and abundant soil bacterium.</title>
        <authorList>
            <person name="Carini P."/>
        </authorList>
    </citation>
    <scope>NUCLEOTIDE SEQUENCE [LARGE SCALE GENOMIC DNA]</scope>
    <source>
        <strain evidence="8 9">AZCC 1608</strain>
    </source>
</reference>
<accession>A0ABU8B6J5</accession>
<keyword evidence="2" id="KW-0813">Transport</keyword>
<keyword evidence="5 6" id="KW-0472">Membrane</keyword>
<proteinExistence type="predicted"/>
<evidence type="ECO:0000256" key="5">
    <source>
        <dbReference type="ARBA" id="ARBA00023136"/>
    </source>
</evidence>
<dbReference type="PROSITE" id="PS50850">
    <property type="entry name" value="MFS"/>
    <property type="match status" value="1"/>
</dbReference>
<dbReference type="SUPFAM" id="SSF103473">
    <property type="entry name" value="MFS general substrate transporter"/>
    <property type="match status" value="1"/>
</dbReference>
<evidence type="ECO:0000259" key="7">
    <source>
        <dbReference type="PROSITE" id="PS50850"/>
    </source>
</evidence>
<sequence>MATHSMSIGAIRERARESWVPMIAIALGQMIMSFNVASLPVALGGMVKSFGVPPTTVATGIVAYSMLVAGFVMLGAKLAQRFGALQVFRFAVGLFCASQILMTFSPTATLMIVAQALCGAAGAVIVPSLVALIAENYTGRQQATAVGALGSARAAAGVLAFIIGGVLGTYIGWRPAFGILIAVSAIVFLLSFRLKRDYGRPDVQIDIFGVVLAASAIILISFGFNNLNGWGLALATANAPFDLLGLSPAPVMIILGVVLGQAFLTWTHRRQAAGKTPLLALQVIDSPEERSAVYALFAVVALEAALNFSVPLYIQIVQGRSPLATAIAMMPFNLTVFFTAMLIVNVYDRLTPRQIGRYGFMLCTIGLVWLAFVVRNDWSEVPVILGLVLFGIGQGSLVTLLFNVLVTASPKELAGDVGSLRGTTQNLAAAVGTALAGALLVGLLSSIALTSIAANPVLPKEIQSQVDLDNITFVSNDRLRSVMESTTASPQQVEEAVRVNTEARLRALKIGLLIMAGLALLAIIPAGRLPNYLPGEIPSDAPGSRLRSS</sequence>
<name>A0ABU8B6J5_9BRAD</name>
<feature type="transmembrane region" description="Helical" evidence="6">
    <location>
        <begin position="87"/>
        <end position="104"/>
    </location>
</feature>
<evidence type="ECO:0000313" key="9">
    <source>
        <dbReference type="Proteomes" id="UP001364224"/>
    </source>
</evidence>
<keyword evidence="9" id="KW-1185">Reference proteome</keyword>
<organism evidence="8 9">
    <name type="scientific">Bradyrhizobium algeriense</name>
    <dbReference type="NCBI Taxonomy" id="634784"/>
    <lineage>
        <taxon>Bacteria</taxon>
        <taxon>Pseudomonadati</taxon>
        <taxon>Pseudomonadota</taxon>
        <taxon>Alphaproteobacteria</taxon>
        <taxon>Hyphomicrobiales</taxon>
        <taxon>Nitrobacteraceae</taxon>
        <taxon>Bradyrhizobium</taxon>
    </lineage>
</organism>
<feature type="transmembrane region" description="Helical" evidence="6">
    <location>
        <begin position="146"/>
        <end position="167"/>
    </location>
</feature>
<gene>
    <name evidence="8" type="ORF">V1286_001685</name>
</gene>
<feature type="transmembrane region" description="Helical" evidence="6">
    <location>
        <begin position="507"/>
        <end position="524"/>
    </location>
</feature>
<feature type="transmembrane region" description="Helical" evidence="6">
    <location>
        <begin position="358"/>
        <end position="375"/>
    </location>
</feature>
<feature type="transmembrane region" description="Helical" evidence="6">
    <location>
        <begin position="110"/>
        <end position="134"/>
    </location>
</feature>
<dbReference type="EMBL" id="JAZHRV010000001">
    <property type="protein sequence ID" value="MEH2554156.1"/>
    <property type="molecule type" value="Genomic_DNA"/>
</dbReference>
<dbReference type="PANTHER" id="PTHR42718">
    <property type="entry name" value="MAJOR FACILITATOR SUPERFAMILY MULTIDRUG TRANSPORTER MFSC"/>
    <property type="match status" value="1"/>
</dbReference>
<keyword evidence="4 6" id="KW-1133">Transmembrane helix</keyword>
<evidence type="ECO:0000256" key="1">
    <source>
        <dbReference type="ARBA" id="ARBA00004141"/>
    </source>
</evidence>
<dbReference type="Proteomes" id="UP001364224">
    <property type="component" value="Unassembled WGS sequence"/>
</dbReference>
<dbReference type="RefSeq" id="WP_334478819.1">
    <property type="nucleotide sequence ID" value="NZ_JAZHRV010000001.1"/>
</dbReference>
<feature type="transmembrane region" description="Helical" evidence="6">
    <location>
        <begin position="292"/>
        <end position="314"/>
    </location>
</feature>
<feature type="transmembrane region" description="Helical" evidence="6">
    <location>
        <begin position="326"/>
        <end position="346"/>
    </location>
</feature>
<dbReference type="Gene3D" id="1.20.1720.10">
    <property type="entry name" value="Multidrug resistance protein D"/>
    <property type="match status" value="1"/>
</dbReference>
<dbReference type="InterPro" id="IPR020846">
    <property type="entry name" value="MFS_dom"/>
</dbReference>
<feature type="transmembrane region" description="Helical" evidence="6">
    <location>
        <begin position="55"/>
        <end position="75"/>
    </location>
</feature>
<feature type="transmembrane region" description="Helical" evidence="6">
    <location>
        <begin position="204"/>
        <end position="224"/>
    </location>
</feature>
<feature type="domain" description="Major facilitator superfamily (MFS) profile" evidence="7">
    <location>
        <begin position="21"/>
        <end position="463"/>
    </location>
</feature>
<feature type="transmembrane region" description="Helical" evidence="6">
    <location>
        <begin position="427"/>
        <end position="454"/>
    </location>
</feature>
<evidence type="ECO:0000256" key="6">
    <source>
        <dbReference type="SAM" id="Phobius"/>
    </source>
</evidence>
<evidence type="ECO:0000256" key="3">
    <source>
        <dbReference type="ARBA" id="ARBA00022692"/>
    </source>
</evidence>
<feature type="transmembrane region" description="Helical" evidence="6">
    <location>
        <begin position="244"/>
        <end position="266"/>
    </location>
</feature>
<dbReference type="CDD" id="cd17321">
    <property type="entry name" value="MFS_MMR_MDR_like"/>
    <property type="match status" value="1"/>
</dbReference>
<feature type="transmembrane region" description="Helical" evidence="6">
    <location>
        <begin position="381"/>
        <end position="406"/>
    </location>
</feature>
<feature type="transmembrane region" description="Helical" evidence="6">
    <location>
        <begin position="20"/>
        <end position="43"/>
    </location>
</feature>